<evidence type="ECO:0000256" key="5">
    <source>
        <dbReference type="ARBA" id="ARBA00022741"/>
    </source>
</evidence>
<dbReference type="InterPro" id="IPR003439">
    <property type="entry name" value="ABC_transporter-like_ATP-bd"/>
</dbReference>
<keyword evidence="7 9" id="KW-1133">Transmembrane helix</keyword>
<dbReference type="Proteomes" id="UP000298179">
    <property type="component" value="Unassembled WGS sequence"/>
</dbReference>
<sequence length="592" mass="64771">MLKRFFAYYRPYKGLFVLDFGCAVLAGLLELGFPIAVKVFIDTLLPSGDWPLIVAATAGLLFIYLVNTGLMAVVTYWGHMLGINIETEMRRRAFDHLQKLSFGYFDNIKTGHLVGRITKDLEEIGEIAHHGPEDLFIAVMTFFGAFLLMLFVHVELAVITGIVVPIGAWLTSRYGARMTATWRSIYASIGDFNARIEENVGGIRVVQAFGNEHHERRLFSVNNAEYRRRKLDAYKIMSWSQSLNYFSMRLTQVIVMVAGTWFVISGDLSNGGFVGFLLLVGVFFRPVEKIAAVIETYPKGIAGFRRYLEFLDTEPEIEDRPGAVAVETVKGAVEFDHVRFGYSGDRAVLKDVSFRAEPGETIAFVGPSGAGKTTICALLPRFYEVSGGAIRIDGIDIRDMTLASLRNHVGVVQQDVFLFGGTVRENIAYGRLDASDEEIVAAMRRASLEATVAALPNGLDTIVGERGVKLSGGQKQRLSIARMFLKDPAILILDEATSALDTETEQAIQASLAELSKGRTTLVIAHRLSTIRHADRICFVAGGEIVETGSHVALMAEGGAYARLVAAQSDLSRPIGEGGPNSARPILSAVSG</sequence>
<evidence type="ECO:0000259" key="10">
    <source>
        <dbReference type="PROSITE" id="PS50893"/>
    </source>
</evidence>
<reference evidence="12 13" key="1">
    <citation type="submission" date="2019-03" db="EMBL/GenBank/DDBJ databases">
        <title>Jiella endophytica sp. nov., a novel endophytic bacterium isolated from root of Ficus microcarpa Linn. f.</title>
        <authorList>
            <person name="Tuo L."/>
        </authorList>
    </citation>
    <scope>NUCLEOTIDE SEQUENCE [LARGE SCALE GENOMIC DNA]</scope>
    <source>
        <strain evidence="12 13">CBS5Q-3</strain>
    </source>
</reference>
<keyword evidence="8 9" id="KW-0472">Membrane</keyword>
<comment type="similarity">
    <text evidence="2">Belongs to the ABC transporter superfamily.</text>
</comment>
<dbReference type="InterPro" id="IPR036640">
    <property type="entry name" value="ABC1_TM_sf"/>
</dbReference>
<dbReference type="InterPro" id="IPR017871">
    <property type="entry name" value="ABC_transporter-like_CS"/>
</dbReference>
<dbReference type="PROSITE" id="PS50929">
    <property type="entry name" value="ABC_TM1F"/>
    <property type="match status" value="1"/>
</dbReference>
<dbReference type="InterPro" id="IPR039421">
    <property type="entry name" value="Type_1_exporter"/>
</dbReference>
<dbReference type="SMART" id="SM00382">
    <property type="entry name" value="AAA"/>
    <property type="match status" value="1"/>
</dbReference>
<name>A0A4Y8RNS3_9HYPH</name>
<dbReference type="Pfam" id="PF00664">
    <property type="entry name" value="ABC_membrane"/>
    <property type="match status" value="1"/>
</dbReference>
<dbReference type="GO" id="GO:0005886">
    <property type="term" value="C:plasma membrane"/>
    <property type="evidence" value="ECO:0007669"/>
    <property type="project" value="UniProtKB-SubCell"/>
</dbReference>
<feature type="domain" description="ABC transporter" evidence="10">
    <location>
        <begin position="333"/>
        <end position="567"/>
    </location>
</feature>
<evidence type="ECO:0000256" key="4">
    <source>
        <dbReference type="ARBA" id="ARBA00022692"/>
    </source>
</evidence>
<feature type="transmembrane region" description="Helical" evidence="9">
    <location>
        <begin position="12"/>
        <end position="33"/>
    </location>
</feature>
<evidence type="ECO:0000256" key="7">
    <source>
        <dbReference type="ARBA" id="ARBA00022989"/>
    </source>
</evidence>
<comment type="subcellular location">
    <subcellularLocation>
        <location evidence="1">Cell membrane</location>
        <topology evidence="1">Multi-pass membrane protein</topology>
    </subcellularLocation>
</comment>
<protein>
    <submittedName>
        <fullName evidence="12">ABC transporter ATP-binding protein</fullName>
    </submittedName>
</protein>
<dbReference type="SUPFAM" id="SSF90123">
    <property type="entry name" value="ABC transporter transmembrane region"/>
    <property type="match status" value="1"/>
</dbReference>
<dbReference type="InterPro" id="IPR011527">
    <property type="entry name" value="ABC1_TM_dom"/>
</dbReference>
<evidence type="ECO:0000256" key="2">
    <source>
        <dbReference type="ARBA" id="ARBA00005417"/>
    </source>
</evidence>
<evidence type="ECO:0000256" key="3">
    <source>
        <dbReference type="ARBA" id="ARBA00022448"/>
    </source>
</evidence>
<keyword evidence="13" id="KW-1185">Reference proteome</keyword>
<dbReference type="RefSeq" id="WP_134761156.1">
    <property type="nucleotide sequence ID" value="NZ_SOZD01000002.1"/>
</dbReference>
<keyword evidence="4 9" id="KW-0812">Transmembrane</keyword>
<dbReference type="GO" id="GO:0016887">
    <property type="term" value="F:ATP hydrolysis activity"/>
    <property type="evidence" value="ECO:0007669"/>
    <property type="project" value="InterPro"/>
</dbReference>
<dbReference type="InterPro" id="IPR027417">
    <property type="entry name" value="P-loop_NTPase"/>
</dbReference>
<proteinExistence type="inferred from homology"/>
<dbReference type="PANTHER" id="PTHR43394">
    <property type="entry name" value="ATP-DEPENDENT PERMEASE MDL1, MITOCHONDRIAL"/>
    <property type="match status" value="1"/>
</dbReference>
<keyword evidence="3" id="KW-0813">Transport</keyword>
<dbReference type="EMBL" id="SOZD01000002">
    <property type="protein sequence ID" value="TFF24986.1"/>
    <property type="molecule type" value="Genomic_DNA"/>
</dbReference>
<keyword evidence="6 12" id="KW-0067">ATP-binding</keyword>
<evidence type="ECO:0000256" key="6">
    <source>
        <dbReference type="ARBA" id="ARBA00022840"/>
    </source>
</evidence>
<dbReference type="SUPFAM" id="SSF52540">
    <property type="entry name" value="P-loop containing nucleoside triphosphate hydrolases"/>
    <property type="match status" value="1"/>
</dbReference>
<evidence type="ECO:0000256" key="1">
    <source>
        <dbReference type="ARBA" id="ARBA00004651"/>
    </source>
</evidence>
<feature type="domain" description="ABC transmembrane type-1" evidence="11">
    <location>
        <begin position="17"/>
        <end position="299"/>
    </location>
</feature>
<evidence type="ECO:0000256" key="9">
    <source>
        <dbReference type="SAM" id="Phobius"/>
    </source>
</evidence>
<dbReference type="OrthoDB" id="9804259at2"/>
<keyword evidence="5" id="KW-0547">Nucleotide-binding</keyword>
<gene>
    <name evidence="12" type="ORF">E3C22_06270</name>
</gene>
<comment type="caution">
    <text evidence="12">The sequence shown here is derived from an EMBL/GenBank/DDBJ whole genome shotgun (WGS) entry which is preliminary data.</text>
</comment>
<feature type="transmembrane region" description="Helical" evidence="9">
    <location>
        <begin position="53"/>
        <end position="77"/>
    </location>
</feature>
<dbReference type="PROSITE" id="PS50893">
    <property type="entry name" value="ABC_TRANSPORTER_2"/>
    <property type="match status" value="1"/>
</dbReference>
<feature type="transmembrane region" description="Helical" evidence="9">
    <location>
        <begin position="135"/>
        <end position="152"/>
    </location>
</feature>
<evidence type="ECO:0000256" key="8">
    <source>
        <dbReference type="ARBA" id="ARBA00023136"/>
    </source>
</evidence>
<evidence type="ECO:0000313" key="12">
    <source>
        <dbReference type="EMBL" id="TFF24986.1"/>
    </source>
</evidence>
<dbReference type="GO" id="GO:0015421">
    <property type="term" value="F:ABC-type oligopeptide transporter activity"/>
    <property type="evidence" value="ECO:0007669"/>
    <property type="project" value="TreeGrafter"/>
</dbReference>
<evidence type="ECO:0000313" key="13">
    <source>
        <dbReference type="Proteomes" id="UP000298179"/>
    </source>
</evidence>
<dbReference type="Gene3D" id="3.40.50.300">
    <property type="entry name" value="P-loop containing nucleotide triphosphate hydrolases"/>
    <property type="match status" value="1"/>
</dbReference>
<dbReference type="AlphaFoldDB" id="A0A4Y8RNS3"/>
<dbReference type="PROSITE" id="PS00211">
    <property type="entry name" value="ABC_TRANSPORTER_1"/>
    <property type="match status" value="1"/>
</dbReference>
<accession>A0A4Y8RNS3</accession>
<dbReference type="PANTHER" id="PTHR43394:SF1">
    <property type="entry name" value="ATP-BINDING CASSETTE SUB-FAMILY B MEMBER 10, MITOCHONDRIAL"/>
    <property type="match status" value="1"/>
</dbReference>
<dbReference type="Pfam" id="PF00005">
    <property type="entry name" value="ABC_tran"/>
    <property type="match status" value="1"/>
</dbReference>
<evidence type="ECO:0000259" key="11">
    <source>
        <dbReference type="PROSITE" id="PS50929"/>
    </source>
</evidence>
<dbReference type="FunFam" id="3.40.50.300:FF:000287">
    <property type="entry name" value="Multidrug ABC transporter ATP-binding protein"/>
    <property type="match status" value="1"/>
</dbReference>
<organism evidence="12 13">
    <name type="scientific">Jiella endophytica</name>
    <dbReference type="NCBI Taxonomy" id="2558362"/>
    <lineage>
        <taxon>Bacteria</taxon>
        <taxon>Pseudomonadati</taxon>
        <taxon>Pseudomonadota</taxon>
        <taxon>Alphaproteobacteria</taxon>
        <taxon>Hyphomicrobiales</taxon>
        <taxon>Aurantimonadaceae</taxon>
        <taxon>Jiella</taxon>
    </lineage>
</organism>
<dbReference type="Gene3D" id="1.20.1560.10">
    <property type="entry name" value="ABC transporter type 1, transmembrane domain"/>
    <property type="match status" value="1"/>
</dbReference>
<feature type="transmembrane region" description="Helical" evidence="9">
    <location>
        <begin position="243"/>
        <end position="264"/>
    </location>
</feature>
<dbReference type="CDD" id="cd18549">
    <property type="entry name" value="ABC_6TM_YwjA_like"/>
    <property type="match status" value="1"/>
</dbReference>
<dbReference type="GO" id="GO:0005524">
    <property type="term" value="F:ATP binding"/>
    <property type="evidence" value="ECO:0007669"/>
    <property type="project" value="UniProtKB-KW"/>
</dbReference>
<dbReference type="InterPro" id="IPR003593">
    <property type="entry name" value="AAA+_ATPase"/>
</dbReference>